<dbReference type="Gene3D" id="3.30.450.30">
    <property type="entry name" value="Dynein light chain 2a, cytoplasmic"/>
    <property type="match status" value="1"/>
</dbReference>
<protein>
    <submittedName>
        <fullName evidence="2">Roadblock/LC7 domain-containing protein</fullName>
    </submittedName>
</protein>
<evidence type="ECO:0000259" key="1">
    <source>
        <dbReference type="SMART" id="SM00960"/>
    </source>
</evidence>
<gene>
    <name evidence="2" type="ORF">M1E25_18310</name>
</gene>
<name>A0ABT0X9T0_9ACTN</name>
<feature type="domain" description="Roadblock/LAMTOR2" evidence="1">
    <location>
        <begin position="9"/>
        <end position="109"/>
    </location>
</feature>
<organism evidence="2 3">
    <name type="scientific">Streptomyces meridianus</name>
    <dbReference type="NCBI Taxonomy" id="2938945"/>
    <lineage>
        <taxon>Bacteria</taxon>
        <taxon>Bacillati</taxon>
        <taxon>Actinomycetota</taxon>
        <taxon>Actinomycetes</taxon>
        <taxon>Kitasatosporales</taxon>
        <taxon>Streptomycetaceae</taxon>
        <taxon>Streptomyces</taxon>
    </lineage>
</organism>
<dbReference type="EMBL" id="JAMQGM010000039">
    <property type="protein sequence ID" value="MCM2579279.1"/>
    <property type="molecule type" value="Genomic_DNA"/>
</dbReference>
<dbReference type="InterPro" id="IPR004942">
    <property type="entry name" value="Roadblock/LAMTOR2_dom"/>
</dbReference>
<dbReference type="PANTHER" id="PTHR36222">
    <property type="entry name" value="SERINE PROTEASE INHIBITOR RV3364C"/>
    <property type="match status" value="1"/>
</dbReference>
<dbReference type="PANTHER" id="PTHR36222:SF1">
    <property type="entry name" value="SERINE PROTEASE INHIBITOR RV3364C"/>
    <property type="match status" value="1"/>
</dbReference>
<dbReference type="Pfam" id="PF03259">
    <property type="entry name" value="Robl_LC7"/>
    <property type="match status" value="1"/>
</dbReference>
<evidence type="ECO:0000313" key="3">
    <source>
        <dbReference type="Proteomes" id="UP001167160"/>
    </source>
</evidence>
<proteinExistence type="predicted"/>
<comment type="caution">
    <text evidence="2">The sequence shown here is derived from an EMBL/GenBank/DDBJ whole genome shotgun (WGS) entry which is preliminary data.</text>
</comment>
<accession>A0ABT0X9T0</accession>
<dbReference type="SUPFAM" id="SSF103196">
    <property type="entry name" value="Roadblock/LC7 domain"/>
    <property type="match status" value="1"/>
</dbReference>
<dbReference type="InterPro" id="IPR053141">
    <property type="entry name" value="Mycobact_SerProt_Inhib_Rv3364c"/>
</dbReference>
<sequence length="149" mass="15090">MSKAADDLQWLLTGLVEGVPGIRSVAVVSSDGVLLLATDPGPAGAGEDGPSPDERSAGLATVVSGLGALTDGASELIHGGDVKQTVITMDEGSVFVMSISDGSLLGVEAAPDCDASAVAYHMSLFVGRAGHVLTPELRNELTAFSVRDR</sequence>
<keyword evidence="3" id="KW-1185">Reference proteome</keyword>
<evidence type="ECO:0000313" key="2">
    <source>
        <dbReference type="EMBL" id="MCM2579279.1"/>
    </source>
</evidence>
<dbReference type="SMART" id="SM00960">
    <property type="entry name" value="Robl_LC7"/>
    <property type="match status" value="1"/>
</dbReference>
<reference evidence="2" key="1">
    <citation type="journal article" date="2023" name="Int. J. Syst. Evol. Microbiol.">
        <title>Streptomyces meridianus sp. nov. isolated from brackish water of the Tagus estuary in Alcochete, Portugal.</title>
        <authorList>
            <person name="Santos J.D.N."/>
            <person name="Klimek D."/>
            <person name="Calusinska M."/>
            <person name="Lobo Da Cunha A."/>
            <person name="Catita J."/>
            <person name="Goncalves H."/>
            <person name="Gonzalez I."/>
            <person name="Reyes F."/>
            <person name="Lage O.M."/>
        </authorList>
    </citation>
    <scope>NUCLEOTIDE SEQUENCE</scope>
    <source>
        <strain evidence="2">MTZ3.1</strain>
    </source>
</reference>
<dbReference type="Proteomes" id="UP001167160">
    <property type="component" value="Unassembled WGS sequence"/>
</dbReference>